<proteinExistence type="predicted"/>
<dbReference type="Proteomes" id="UP000235371">
    <property type="component" value="Unassembled WGS sequence"/>
</dbReference>
<dbReference type="PRINTS" id="PR00081">
    <property type="entry name" value="GDHRDH"/>
</dbReference>
<gene>
    <name evidence="2" type="ORF">K444DRAFT_704762</name>
</gene>
<dbReference type="Gene3D" id="3.40.50.720">
    <property type="entry name" value="NAD(P)-binding Rossmann-like Domain"/>
    <property type="match status" value="1"/>
</dbReference>
<dbReference type="GeneID" id="36596167"/>
<dbReference type="RefSeq" id="XP_024729989.1">
    <property type="nucleotide sequence ID" value="XM_024888091.1"/>
</dbReference>
<accession>A0A2J6SQN0</accession>
<keyword evidence="1" id="KW-0560">Oxidoreductase</keyword>
<dbReference type="InParanoid" id="A0A2J6SQN0"/>
<dbReference type="GO" id="GO:0016491">
    <property type="term" value="F:oxidoreductase activity"/>
    <property type="evidence" value="ECO:0007669"/>
    <property type="project" value="UniProtKB-KW"/>
</dbReference>
<dbReference type="EMBL" id="KZ613895">
    <property type="protein sequence ID" value="PMD53085.1"/>
    <property type="molecule type" value="Genomic_DNA"/>
</dbReference>
<protein>
    <submittedName>
        <fullName evidence="2">NAD(P)-binding protein</fullName>
    </submittedName>
</protein>
<organism evidence="2 3">
    <name type="scientific">Hyaloscypha bicolor E</name>
    <dbReference type="NCBI Taxonomy" id="1095630"/>
    <lineage>
        <taxon>Eukaryota</taxon>
        <taxon>Fungi</taxon>
        <taxon>Dikarya</taxon>
        <taxon>Ascomycota</taxon>
        <taxon>Pezizomycotina</taxon>
        <taxon>Leotiomycetes</taxon>
        <taxon>Helotiales</taxon>
        <taxon>Hyaloscyphaceae</taxon>
        <taxon>Hyaloscypha</taxon>
        <taxon>Hyaloscypha bicolor</taxon>
    </lineage>
</organism>
<dbReference type="InterPro" id="IPR002347">
    <property type="entry name" value="SDR_fam"/>
</dbReference>
<dbReference type="InterPro" id="IPR036291">
    <property type="entry name" value="NAD(P)-bd_dom_sf"/>
</dbReference>
<dbReference type="AlphaFoldDB" id="A0A2J6SQN0"/>
<evidence type="ECO:0000313" key="2">
    <source>
        <dbReference type="EMBL" id="PMD53085.1"/>
    </source>
</evidence>
<sequence length="337" mass="36950">MGWFASFLYSQLFVNLPAPTKDFTGQTIIVTGSNTGLGLEAARHLCHLNATFIILAVRNQAKGELAKQSILARTGNSNTRIEVWDLDMQSYDSIRTFCTRANDLPRLDAVLENAGIMTKYFKMVAGYESTITTNVIGTFLLAIGLLPKLRQSAARYKMQARLSIVASDLHFIAKFAEGLDKDIFAALNDEKKSEIGMERYAISKLLQVFVVRELASRITHDPKSSSPSVIINCMTPGACRSDFDRESTGVGRIMSIFMNMLIARTTEAGSRTLVAGLAASEESHGKYMADCRVAEPGSMVRGSDGVALQQKIWDQLVHQLEAIQPGISQNISLQSSV</sequence>
<dbReference type="STRING" id="1095630.A0A2J6SQN0"/>
<evidence type="ECO:0000313" key="3">
    <source>
        <dbReference type="Proteomes" id="UP000235371"/>
    </source>
</evidence>
<dbReference type="PANTHER" id="PTHR43157:SF31">
    <property type="entry name" value="PHOSPHATIDYLINOSITOL-GLYCAN BIOSYNTHESIS CLASS F PROTEIN"/>
    <property type="match status" value="1"/>
</dbReference>
<dbReference type="PANTHER" id="PTHR43157">
    <property type="entry name" value="PHOSPHATIDYLINOSITOL-GLYCAN BIOSYNTHESIS CLASS F PROTEIN-RELATED"/>
    <property type="match status" value="1"/>
</dbReference>
<dbReference type="Pfam" id="PF00106">
    <property type="entry name" value="adh_short"/>
    <property type="match status" value="1"/>
</dbReference>
<dbReference type="SUPFAM" id="SSF51735">
    <property type="entry name" value="NAD(P)-binding Rossmann-fold domains"/>
    <property type="match status" value="1"/>
</dbReference>
<keyword evidence="3" id="KW-1185">Reference proteome</keyword>
<reference evidence="2 3" key="1">
    <citation type="submission" date="2016-04" db="EMBL/GenBank/DDBJ databases">
        <title>A degradative enzymes factory behind the ericoid mycorrhizal symbiosis.</title>
        <authorList>
            <consortium name="DOE Joint Genome Institute"/>
            <person name="Martino E."/>
            <person name="Morin E."/>
            <person name="Grelet G."/>
            <person name="Kuo A."/>
            <person name="Kohler A."/>
            <person name="Daghino S."/>
            <person name="Barry K."/>
            <person name="Choi C."/>
            <person name="Cichocki N."/>
            <person name="Clum A."/>
            <person name="Copeland A."/>
            <person name="Hainaut M."/>
            <person name="Haridas S."/>
            <person name="Labutti K."/>
            <person name="Lindquist E."/>
            <person name="Lipzen A."/>
            <person name="Khouja H.-R."/>
            <person name="Murat C."/>
            <person name="Ohm R."/>
            <person name="Olson A."/>
            <person name="Spatafora J."/>
            <person name="Veneault-Fourrey C."/>
            <person name="Henrissat B."/>
            <person name="Grigoriev I."/>
            <person name="Martin F."/>
            <person name="Perotto S."/>
        </authorList>
    </citation>
    <scope>NUCLEOTIDE SEQUENCE [LARGE SCALE GENOMIC DNA]</scope>
    <source>
        <strain evidence="2 3">E</strain>
    </source>
</reference>
<evidence type="ECO:0000256" key="1">
    <source>
        <dbReference type="ARBA" id="ARBA00023002"/>
    </source>
</evidence>
<dbReference type="OrthoDB" id="542013at2759"/>
<name>A0A2J6SQN0_9HELO</name>